<dbReference type="Pfam" id="PF13934">
    <property type="entry name" value="ELYS"/>
    <property type="match status" value="1"/>
</dbReference>
<dbReference type="Proteomes" id="UP001385951">
    <property type="component" value="Unassembled WGS sequence"/>
</dbReference>
<protein>
    <recommendedName>
        <fullName evidence="4">ELYS-like domain-containing protein</fullName>
    </recommendedName>
</protein>
<dbReference type="AlphaFoldDB" id="A0AAW0FXZ1"/>
<evidence type="ECO:0000259" key="4">
    <source>
        <dbReference type="Pfam" id="PF13934"/>
    </source>
</evidence>
<feature type="region of interest" description="Disordered" evidence="3">
    <location>
        <begin position="369"/>
        <end position="453"/>
    </location>
</feature>
<name>A0AAW0FXZ1_9APHY</name>
<feature type="compositionally biased region" description="Polar residues" evidence="3">
    <location>
        <begin position="649"/>
        <end position="663"/>
    </location>
</feature>
<feature type="compositionally biased region" description="Low complexity" evidence="3">
    <location>
        <begin position="416"/>
        <end position="428"/>
    </location>
</feature>
<evidence type="ECO:0000256" key="2">
    <source>
        <dbReference type="ARBA" id="ARBA00023242"/>
    </source>
</evidence>
<sequence>MADVNMGFADEEDMLLLFDTTPDKFPWREPIAHDIERRRAQMHDALIFDALLAQGGVRRPHTLYPPHDKESLRQLLDAIDNSRYDTLKKDNLVYFLLKWHGDEKAQTFKEQKCMPPHYSALVDAYWLLDTGSDVPRAISILSDARLGREWPSKILQAISLVPDPYPLIRKYVRTVDPSLQQPDDLDMYILALADGSLWEAWQYQATYPEGNPIRSRLIERILYWCLAPKPKSKPLTQLLAFPLTPFEQNLIQQYALEPPEGFPSNSIPALQNLVCVRLIQSGHYASAIKLDRQFSVKSGDAHRKAAHERRQMMDEILTVMPVIERMLLEQELEKSGHGSQVPASLNADSGIWTPPDLTMSWEYVRSPGASISAGPSARKAPRTSDVFMDSPIPQRSGAPRFGGSIPDQPEPVQSISASRGPSARAPSAKTPSKGVSAGRIPQNASPSAQNASASVSGVKSKISLFESVGSANKARNAFYDPPISAGKKRSLGQDEARSPQGPSASFRTAPADISSVSMTAINELLGDDEDEEYVEEVEDVEMDDEPPRQEEPVEVEEQGQTAEEEEPESQPGREGLSFSLFYSSSQNTYTSPKRTARAVRTESERAAPSGVLPGSFEETEPESPASPTPAPLPTRAARHPIPEVVVKSPQRTRIPQPSTQKTQPAPAVQTRGNARPRRSTRTTSENLSRHIPGAFDDGDDNKEPEEAKAKQTTTEEEDVVAPLPSVSTAPRRTTRKPKVSKGDDEEEKKPRVTRRSSRISANGSESPESGSPVKRRTRTSTTATPKKTTRKQR</sequence>
<feature type="domain" description="ELYS-like" evidence="4">
    <location>
        <begin position="46"/>
        <end position="257"/>
    </location>
</feature>
<comment type="caution">
    <text evidence="5">The sequence shown here is derived from an EMBL/GenBank/DDBJ whole genome shotgun (WGS) entry which is preliminary data.</text>
</comment>
<dbReference type="EMBL" id="JASBNA010000018">
    <property type="protein sequence ID" value="KAK7686085.1"/>
    <property type="molecule type" value="Genomic_DNA"/>
</dbReference>
<gene>
    <name evidence="5" type="ORF">QCA50_010897</name>
</gene>
<feature type="compositionally biased region" description="Low complexity" evidence="3">
    <location>
        <begin position="441"/>
        <end position="453"/>
    </location>
</feature>
<comment type="subcellular location">
    <subcellularLocation>
        <location evidence="1">Nucleus</location>
    </subcellularLocation>
</comment>
<proteinExistence type="predicted"/>
<dbReference type="InterPro" id="IPR025151">
    <property type="entry name" value="ELYS_dom"/>
</dbReference>
<keyword evidence="2" id="KW-0539">Nucleus</keyword>
<feature type="compositionally biased region" description="Acidic residues" evidence="3">
    <location>
        <begin position="552"/>
        <end position="568"/>
    </location>
</feature>
<evidence type="ECO:0000313" key="6">
    <source>
        <dbReference type="Proteomes" id="UP001385951"/>
    </source>
</evidence>
<feature type="region of interest" description="Disordered" evidence="3">
    <location>
        <begin position="476"/>
        <end position="793"/>
    </location>
</feature>
<feature type="compositionally biased region" description="Polar residues" evidence="3">
    <location>
        <begin position="580"/>
        <end position="593"/>
    </location>
</feature>
<evidence type="ECO:0000313" key="5">
    <source>
        <dbReference type="EMBL" id="KAK7686085.1"/>
    </source>
</evidence>
<reference evidence="5 6" key="1">
    <citation type="submission" date="2022-09" db="EMBL/GenBank/DDBJ databases">
        <authorList>
            <person name="Palmer J.M."/>
        </authorList>
    </citation>
    <scope>NUCLEOTIDE SEQUENCE [LARGE SCALE GENOMIC DNA]</scope>
    <source>
        <strain evidence="5 6">DSM 7382</strain>
    </source>
</reference>
<dbReference type="GO" id="GO:0005634">
    <property type="term" value="C:nucleus"/>
    <property type="evidence" value="ECO:0007669"/>
    <property type="project" value="UniProtKB-SubCell"/>
</dbReference>
<keyword evidence="6" id="KW-1185">Reference proteome</keyword>
<feature type="compositionally biased region" description="Acidic residues" evidence="3">
    <location>
        <begin position="525"/>
        <end position="544"/>
    </location>
</feature>
<accession>A0AAW0FXZ1</accession>
<organism evidence="5 6">
    <name type="scientific">Cerrena zonata</name>
    <dbReference type="NCBI Taxonomy" id="2478898"/>
    <lineage>
        <taxon>Eukaryota</taxon>
        <taxon>Fungi</taxon>
        <taxon>Dikarya</taxon>
        <taxon>Basidiomycota</taxon>
        <taxon>Agaricomycotina</taxon>
        <taxon>Agaricomycetes</taxon>
        <taxon>Polyporales</taxon>
        <taxon>Cerrenaceae</taxon>
        <taxon>Cerrena</taxon>
    </lineage>
</organism>
<feature type="compositionally biased region" description="Polar residues" evidence="3">
    <location>
        <begin position="758"/>
        <end position="769"/>
    </location>
</feature>
<evidence type="ECO:0000256" key="3">
    <source>
        <dbReference type="SAM" id="MobiDB-lite"/>
    </source>
</evidence>
<evidence type="ECO:0000256" key="1">
    <source>
        <dbReference type="ARBA" id="ARBA00004123"/>
    </source>
</evidence>